<keyword evidence="5" id="KW-0282">Flagellum</keyword>
<keyword evidence="6" id="KW-0969">Cilium</keyword>
<sequence length="329" mass="38738">VASRLTDRTSPVMGTYTYTSRPRALPCQRRRYRDSIMQPAEEPMHYGNIMYDRRVIRGNTYALQTGPLLFDFDLEVKPMLEVLVGKTIEQSLLEVMEEEELANLRASQRVYEELRNVELAEVQRLEEQERRHREEKERRKQQQWEVVYKHNETSQKVAARVFAQRYLADLLPSVFGSLRDGGYFYDPIERDIEIGFLPWLMNEVDKTMEYSMVGRTVLDMLIREVVEKRLSMYERKEDRPPYVKPDDGLGGPGVMEEPLMDDEFHEQSTSQPQRPLSDRDSLQRTPSDGRYMENVSPQERKLMEEGEDEQTMRKTSGRELLQPRGAFEP</sequence>
<dbReference type="PANTHER" id="PTHR21648">
    <property type="entry name" value="FLAGELLAR RADIAL SPOKE PROTEIN 3"/>
    <property type="match status" value="1"/>
</dbReference>
<dbReference type="GO" id="GO:0005929">
    <property type="term" value="C:cilium"/>
    <property type="evidence" value="ECO:0007669"/>
    <property type="project" value="TreeGrafter"/>
</dbReference>
<keyword evidence="12" id="KW-1185">Reference proteome</keyword>
<keyword evidence="3" id="KW-0963">Cytoplasm</keyword>
<reference evidence="12" key="1">
    <citation type="submission" date="2016-06" db="EMBL/GenBank/DDBJ databases">
        <title>De novo assembly and RNA-Seq shows season-dependent expression and editing in black bear kidneys.</title>
        <authorList>
            <person name="Korstanje R."/>
            <person name="Srivastava A."/>
            <person name="Sarsani V.K."/>
            <person name="Sheehan S.M."/>
            <person name="Seger R.L."/>
            <person name="Barter M.E."/>
            <person name="Lindqvist C."/>
            <person name="Brody L.C."/>
            <person name="Mullikin J.C."/>
        </authorList>
    </citation>
    <scope>NUCLEOTIDE SEQUENCE [LARGE SCALE GENOMIC DNA]</scope>
</reference>
<keyword evidence="8" id="KW-0966">Cell projection</keyword>
<feature type="coiled-coil region" evidence="9">
    <location>
        <begin position="115"/>
        <end position="145"/>
    </location>
</feature>
<evidence type="ECO:0000256" key="4">
    <source>
        <dbReference type="ARBA" id="ARBA00022553"/>
    </source>
</evidence>
<gene>
    <name evidence="11" type="primary">RSPH3</name>
</gene>
<dbReference type="PANTHER" id="PTHR21648:SF0">
    <property type="entry name" value="RADIAL SPOKE HEAD PROTEIN 3 HOMOLOG"/>
    <property type="match status" value="1"/>
</dbReference>
<dbReference type="Pfam" id="PF06098">
    <property type="entry name" value="Radial_spoke_3"/>
    <property type="match status" value="1"/>
</dbReference>
<evidence type="ECO:0000256" key="3">
    <source>
        <dbReference type="ARBA" id="ARBA00022490"/>
    </source>
</evidence>
<evidence type="ECO:0000256" key="9">
    <source>
        <dbReference type="SAM" id="Coils"/>
    </source>
</evidence>
<evidence type="ECO:0000256" key="6">
    <source>
        <dbReference type="ARBA" id="ARBA00023069"/>
    </source>
</evidence>
<name>A0A452SAX3_URSAM</name>
<evidence type="ECO:0000313" key="12">
    <source>
        <dbReference type="Proteomes" id="UP000291022"/>
    </source>
</evidence>
<keyword evidence="4" id="KW-0597">Phosphoprotein</keyword>
<dbReference type="Proteomes" id="UP000291022">
    <property type="component" value="Unassembled WGS sequence"/>
</dbReference>
<keyword evidence="9" id="KW-0175">Coiled coil</keyword>
<reference evidence="11" key="2">
    <citation type="submission" date="2025-08" db="UniProtKB">
        <authorList>
            <consortium name="Ensembl"/>
        </authorList>
    </citation>
    <scope>IDENTIFICATION</scope>
</reference>
<evidence type="ECO:0000256" key="8">
    <source>
        <dbReference type="ARBA" id="ARBA00023273"/>
    </source>
</evidence>
<dbReference type="Ensembl" id="ENSUAMT00000032878.1">
    <property type="protein sequence ID" value="ENSUAMP00000029461.1"/>
    <property type="gene ID" value="ENSUAMG00000022702.1"/>
</dbReference>
<accession>A0A452SAX3</accession>
<evidence type="ECO:0000256" key="7">
    <source>
        <dbReference type="ARBA" id="ARBA00023212"/>
    </source>
</evidence>
<dbReference type="GeneTree" id="ENSGT00390000004172"/>
<evidence type="ECO:0000256" key="1">
    <source>
        <dbReference type="ARBA" id="ARBA00004611"/>
    </source>
</evidence>
<evidence type="ECO:0000256" key="10">
    <source>
        <dbReference type="SAM" id="MobiDB-lite"/>
    </source>
</evidence>
<evidence type="ECO:0000313" key="11">
    <source>
        <dbReference type="Ensembl" id="ENSUAMP00000029461.1"/>
    </source>
</evidence>
<evidence type="ECO:0000256" key="5">
    <source>
        <dbReference type="ARBA" id="ARBA00022846"/>
    </source>
</evidence>
<keyword evidence="7" id="KW-0206">Cytoskeleton</keyword>
<feature type="region of interest" description="Disordered" evidence="10">
    <location>
        <begin position="236"/>
        <end position="329"/>
    </location>
</feature>
<dbReference type="AlphaFoldDB" id="A0A452SAX3"/>
<dbReference type="InterPro" id="IPR009290">
    <property type="entry name" value="Radial_spoke_3"/>
</dbReference>
<evidence type="ECO:0000256" key="2">
    <source>
        <dbReference type="ARBA" id="ARBA00006737"/>
    </source>
</evidence>
<comment type="similarity">
    <text evidence="2">Belongs to the flagellar radial spoke RSP3 family.</text>
</comment>
<proteinExistence type="inferred from homology"/>
<protein>
    <submittedName>
        <fullName evidence="11">Radial spoke head 3</fullName>
    </submittedName>
</protein>
<organism evidence="11 12">
    <name type="scientific">Ursus americanus</name>
    <name type="common">American black bear</name>
    <name type="synonym">Euarctos americanus</name>
    <dbReference type="NCBI Taxonomy" id="9643"/>
    <lineage>
        <taxon>Eukaryota</taxon>
        <taxon>Metazoa</taxon>
        <taxon>Chordata</taxon>
        <taxon>Craniata</taxon>
        <taxon>Vertebrata</taxon>
        <taxon>Euteleostomi</taxon>
        <taxon>Mammalia</taxon>
        <taxon>Eutheria</taxon>
        <taxon>Laurasiatheria</taxon>
        <taxon>Carnivora</taxon>
        <taxon>Caniformia</taxon>
        <taxon>Ursidae</taxon>
        <taxon>Ursus</taxon>
    </lineage>
</organism>
<reference evidence="11" key="3">
    <citation type="submission" date="2025-09" db="UniProtKB">
        <authorList>
            <consortium name="Ensembl"/>
        </authorList>
    </citation>
    <scope>IDENTIFICATION</scope>
</reference>
<feature type="compositionally biased region" description="Basic and acidic residues" evidence="10">
    <location>
        <begin position="236"/>
        <end position="247"/>
    </location>
</feature>
<comment type="subcellular location">
    <subcellularLocation>
        <location evidence="1">Cytoplasm</location>
        <location evidence="1">Cytoskeleton</location>
        <location evidence="1">Flagellum axoneme</location>
    </subcellularLocation>
</comment>